<organism evidence="3 4">
    <name type="scientific">Achromobacter pestifer</name>
    <dbReference type="NCBI Taxonomy" id="1353889"/>
    <lineage>
        <taxon>Bacteria</taxon>
        <taxon>Pseudomonadati</taxon>
        <taxon>Pseudomonadota</taxon>
        <taxon>Betaproteobacteria</taxon>
        <taxon>Burkholderiales</taxon>
        <taxon>Alcaligenaceae</taxon>
        <taxon>Achromobacter</taxon>
    </lineage>
</organism>
<proteinExistence type="predicted"/>
<feature type="transmembrane region" description="Helical" evidence="1">
    <location>
        <begin position="801"/>
        <end position="823"/>
    </location>
</feature>
<name>A0A7D4HY87_9BURK</name>
<accession>A0A7D4HY87</accession>
<keyword evidence="1" id="KW-1133">Transmembrane helix</keyword>
<dbReference type="Proteomes" id="UP000500970">
    <property type="component" value="Chromosome"/>
</dbReference>
<evidence type="ECO:0000256" key="2">
    <source>
        <dbReference type="SAM" id="SignalP"/>
    </source>
</evidence>
<dbReference type="EMBL" id="CP053985">
    <property type="protein sequence ID" value="QKH35096.1"/>
    <property type="molecule type" value="Genomic_DNA"/>
</dbReference>
<reference evidence="3 4" key="1">
    <citation type="submission" date="2020-05" db="EMBL/GenBank/DDBJ databases">
        <title>FDA dAtabase for Regulatory Grade micrObial Sequences (FDA-ARGOS): Supporting development and validation of Infectious Disease Dx tests.</title>
        <authorList>
            <person name="Sproer C."/>
            <person name="Gronow S."/>
            <person name="Severitt S."/>
            <person name="Schroder I."/>
            <person name="Tallon L."/>
            <person name="Sadzewicz L."/>
            <person name="Zhao X."/>
            <person name="Vavikolanu K."/>
            <person name="Mehta A."/>
            <person name="Aluvathingal J."/>
            <person name="Nadendla S."/>
            <person name="Myers T."/>
            <person name="Yan Y."/>
            <person name="Sichtig H."/>
        </authorList>
    </citation>
    <scope>NUCLEOTIDE SEQUENCE [LARGE SCALE GENOMIC DNA]</scope>
    <source>
        <strain evidence="3 4">FDAARGOS_790</strain>
    </source>
</reference>
<evidence type="ECO:0000313" key="3">
    <source>
        <dbReference type="EMBL" id="QKH35096.1"/>
    </source>
</evidence>
<evidence type="ECO:0008006" key="5">
    <source>
        <dbReference type="Google" id="ProtNLM"/>
    </source>
</evidence>
<feature type="signal peptide" evidence="2">
    <location>
        <begin position="1"/>
        <end position="29"/>
    </location>
</feature>
<evidence type="ECO:0000256" key="1">
    <source>
        <dbReference type="SAM" id="Phobius"/>
    </source>
</evidence>
<sequence length="833" mass="90130">MKTGPRASKYNRKPLAALLLLAGAGIVIACGPEFPAQLLDDRAATLRATPANSFGYEAARLVQASDGLQAREAYELPDGSYQQNALPEDRDPALTPAQRATARAMRAQPDGDRAYAVGAGLPEAVRLYTAAAVDTQAARGPDADRLLEQARARYRAILQLPPQQATARSVWAAYMLAEIGDEAELTAGDAEAQRQAAAQAYARVRQLARDGAPDPLGLAVASYGQEARLFLAGPQGQCSYMELVNAEPCMDAIPAASLQHALRLYAEQAARESGSGNASLRMLAQWALEDPARTRRLIDDPVAQRLLVAYALARVGDIVDGRPDSASDPFAAYDTTGQIGLADAAQGHEVTPNPALQSLVAALETQDLQQVPDADRVAALAYRIGRYDLAQTLAARLDTALAWWVRAKLALRQGDTLAAAQAYAQAARAFPRADGSVEATGAARLLGEQGVLTLSRGQYVEALDQLLNATVTDDSTQGFWLSTPYWNDAAYVAERVLTTAELKAYVDRHAPAAPAPAASAPRDLQNFYEWVRQHPITASDRLRLLLARRLVRDGSIEQALPYFPADSDARYATLESVDGKSEMRLPQTRRLAAEYGAALRRAGHAWGRTSRAEAWYEASRLARRDGMEIMGYEQEPDFAVYGGNTSYGAGRSAIPGWKAYDGDASTPETPDTPALRAAAALPGPFVTEEERRRYAASEARPYARFHYREIAANHALRAADELPHRSQAYAAVLCQGARYIIDDAPELASAIYRRYIEQGAQVPFSGSFGRECAAPDFQAAAWFHYAQAEKSWERLRRSHPGLLLAAALLALAGGAAAILAWRYTAARTDRRRA</sequence>
<dbReference type="RefSeq" id="WP_173144142.1">
    <property type="nucleotide sequence ID" value="NZ_CP053985.1"/>
</dbReference>
<feature type="chain" id="PRO_5028802733" description="Tetratricopeptide repeat protein" evidence="2">
    <location>
        <begin position="30"/>
        <end position="833"/>
    </location>
</feature>
<keyword evidence="2" id="KW-0732">Signal</keyword>
<keyword evidence="1" id="KW-0812">Transmembrane</keyword>
<dbReference type="AlphaFoldDB" id="A0A7D4HY87"/>
<dbReference type="KEGG" id="apes:FOC84_09145"/>
<protein>
    <recommendedName>
        <fullName evidence="5">Tetratricopeptide repeat protein</fullName>
    </recommendedName>
</protein>
<keyword evidence="4" id="KW-1185">Reference proteome</keyword>
<keyword evidence="1" id="KW-0472">Membrane</keyword>
<dbReference type="PROSITE" id="PS51257">
    <property type="entry name" value="PROKAR_LIPOPROTEIN"/>
    <property type="match status" value="1"/>
</dbReference>
<gene>
    <name evidence="3" type="ORF">FOC84_09145</name>
</gene>
<evidence type="ECO:0000313" key="4">
    <source>
        <dbReference type="Proteomes" id="UP000500970"/>
    </source>
</evidence>